<feature type="region of interest" description="Disordered" evidence="1">
    <location>
        <begin position="58"/>
        <end position="97"/>
    </location>
</feature>
<dbReference type="InParanoid" id="A0A067NDN4"/>
<evidence type="ECO:0000313" key="3">
    <source>
        <dbReference type="Proteomes" id="UP000027073"/>
    </source>
</evidence>
<proteinExistence type="predicted"/>
<organism evidence="2 3">
    <name type="scientific">Pleurotus ostreatus (strain PC15)</name>
    <name type="common">Oyster mushroom</name>
    <dbReference type="NCBI Taxonomy" id="1137138"/>
    <lineage>
        <taxon>Eukaryota</taxon>
        <taxon>Fungi</taxon>
        <taxon>Dikarya</taxon>
        <taxon>Basidiomycota</taxon>
        <taxon>Agaricomycotina</taxon>
        <taxon>Agaricomycetes</taxon>
        <taxon>Agaricomycetidae</taxon>
        <taxon>Agaricales</taxon>
        <taxon>Pleurotineae</taxon>
        <taxon>Pleurotaceae</taxon>
        <taxon>Pleurotus</taxon>
    </lineage>
</organism>
<gene>
    <name evidence="2" type="ORF">PLEOSDRAFT_160894</name>
</gene>
<dbReference type="HOGENOM" id="CLU_1496843_0_0_1"/>
<dbReference type="AlphaFoldDB" id="A0A067NDN4"/>
<reference evidence="3" key="1">
    <citation type="journal article" date="2014" name="Proc. Natl. Acad. Sci. U.S.A.">
        <title>Extensive sampling of basidiomycete genomes demonstrates inadequacy of the white-rot/brown-rot paradigm for wood decay fungi.</title>
        <authorList>
            <person name="Riley R."/>
            <person name="Salamov A.A."/>
            <person name="Brown D.W."/>
            <person name="Nagy L.G."/>
            <person name="Floudas D."/>
            <person name="Held B.W."/>
            <person name="Levasseur A."/>
            <person name="Lombard V."/>
            <person name="Morin E."/>
            <person name="Otillar R."/>
            <person name="Lindquist E.A."/>
            <person name="Sun H."/>
            <person name="LaButti K.M."/>
            <person name="Schmutz J."/>
            <person name="Jabbour D."/>
            <person name="Luo H."/>
            <person name="Baker S.E."/>
            <person name="Pisabarro A.G."/>
            <person name="Walton J.D."/>
            <person name="Blanchette R.A."/>
            <person name="Henrissat B."/>
            <person name="Martin F."/>
            <person name="Cullen D."/>
            <person name="Hibbett D.S."/>
            <person name="Grigoriev I.V."/>
        </authorList>
    </citation>
    <scope>NUCLEOTIDE SEQUENCE [LARGE SCALE GENOMIC DNA]</scope>
    <source>
        <strain evidence="3">PC15</strain>
    </source>
</reference>
<evidence type="ECO:0000256" key="1">
    <source>
        <dbReference type="SAM" id="MobiDB-lite"/>
    </source>
</evidence>
<name>A0A067NDN4_PLEO1</name>
<sequence length="180" mass="19143">MAHRVHPYAYAYAHGRGQTTSTRPSARQDIEPHTTPFTNSLARRLSQLSTLSTLSVLTELDEEEDTGTGGSSQDTKGTLKASNGAAERPTPGGSEEAVGPIARASQEVFGDIFGALSFLEKAVTRSQTIHEELTTRLESACTGEIDKDDKDVGPVNNAGIFSSAGPAHRGIDVEYIPTEV</sequence>
<evidence type="ECO:0000313" key="2">
    <source>
        <dbReference type="EMBL" id="KDQ25085.1"/>
    </source>
</evidence>
<feature type="region of interest" description="Disordered" evidence="1">
    <location>
        <begin position="1"/>
        <end position="36"/>
    </location>
</feature>
<dbReference type="EMBL" id="KL198011">
    <property type="protein sequence ID" value="KDQ25085.1"/>
    <property type="molecule type" value="Genomic_DNA"/>
</dbReference>
<protein>
    <submittedName>
        <fullName evidence="2">Uncharacterized protein</fullName>
    </submittedName>
</protein>
<dbReference type="VEuPathDB" id="FungiDB:PLEOSDRAFT_160894"/>
<dbReference type="Proteomes" id="UP000027073">
    <property type="component" value="Unassembled WGS sequence"/>
</dbReference>
<accession>A0A067NDN4</accession>